<dbReference type="EMBL" id="ML991790">
    <property type="protein sequence ID" value="KAF2235553.1"/>
    <property type="molecule type" value="Genomic_DNA"/>
</dbReference>
<reference evidence="2" key="1">
    <citation type="journal article" date="2020" name="Stud. Mycol.">
        <title>101 Dothideomycetes genomes: a test case for predicting lifestyles and emergence of pathogens.</title>
        <authorList>
            <person name="Haridas S."/>
            <person name="Albert R."/>
            <person name="Binder M."/>
            <person name="Bloem J."/>
            <person name="Labutti K."/>
            <person name="Salamov A."/>
            <person name="Andreopoulos B."/>
            <person name="Baker S."/>
            <person name="Barry K."/>
            <person name="Bills G."/>
            <person name="Bluhm B."/>
            <person name="Cannon C."/>
            <person name="Castanera R."/>
            <person name="Culley D."/>
            <person name="Daum C."/>
            <person name="Ezra D."/>
            <person name="Gonzalez J."/>
            <person name="Henrissat B."/>
            <person name="Kuo A."/>
            <person name="Liang C."/>
            <person name="Lipzen A."/>
            <person name="Lutzoni F."/>
            <person name="Magnuson J."/>
            <person name="Mondo S."/>
            <person name="Nolan M."/>
            <person name="Ohm R."/>
            <person name="Pangilinan J."/>
            <person name="Park H.-J."/>
            <person name="Ramirez L."/>
            <person name="Alfaro M."/>
            <person name="Sun H."/>
            <person name="Tritt A."/>
            <person name="Yoshinaga Y."/>
            <person name="Zwiers L.-H."/>
            <person name="Turgeon B."/>
            <person name="Goodwin S."/>
            <person name="Spatafora J."/>
            <person name="Crous P."/>
            <person name="Grigoriev I."/>
        </authorList>
    </citation>
    <scope>NUCLEOTIDE SEQUENCE</scope>
    <source>
        <strain evidence="2">Tuck. ex Michener</strain>
    </source>
</reference>
<dbReference type="AlphaFoldDB" id="A0A6A6HDI8"/>
<dbReference type="OrthoDB" id="202415at2759"/>
<keyword evidence="3" id="KW-1185">Reference proteome</keyword>
<name>A0A6A6HDI8_VIRVR</name>
<accession>A0A6A6HDI8</accession>
<protein>
    <recommendedName>
        <fullName evidence="1">Glycosyl transferase CAP10 domain-containing protein</fullName>
    </recommendedName>
</protein>
<dbReference type="Proteomes" id="UP000800092">
    <property type="component" value="Unassembled WGS sequence"/>
</dbReference>
<evidence type="ECO:0000313" key="3">
    <source>
        <dbReference type="Proteomes" id="UP000800092"/>
    </source>
</evidence>
<organism evidence="2 3">
    <name type="scientific">Viridothelium virens</name>
    <name type="common">Speckled blister lichen</name>
    <name type="synonym">Trypethelium virens</name>
    <dbReference type="NCBI Taxonomy" id="1048519"/>
    <lineage>
        <taxon>Eukaryota</taxon>
        <taxon>Fungi</taxon>
        <taxon>Dikarya</taxon>
        <taxon>Ascomycota</taxon>
        <taxon>Pezizomycotina</taxon>
        <taxon>Dothideomycetes</taxon>
        <taxon>Dothideomycetes incertae sedis</taxon>
        <taxon>Trypetheliales</taxon>
        <taxon>Trypetheliaceae</taxon>
        <taxon>Viridothelium</taxon>
    </lineage>
</organism>
<feature type="domain" description="Glycosyl transferase CAP10" evidence="1">
    <location>
        <begin position="108"/>
        <end position="348"/>
    </location>
</feature>
<dbReference type="PANTHER" id="PTHR12203">
    <property type="entry name" value="KDEL LYS-ASP-GLU-LEU CONTAINING - RELATED"/>
    <property type="match status" value="1"/>
</dbReference>
<evidence type="ECO:0000259" key="1">
    <source>
        <dbReference type="SMART" id="SM00672"/>
    </source>
</evidence>
<evidence type="ECO:0000313" key="2">
    <source>
        <dbReference type="EMBL" id="KAF2235553.1"/>
    </source>
</evidence>
<sequence>MSNVKSDNHDDFLNATFLTRIRQTAFPKLWFEIERARDWHLAQGGIRPDQIALWPDEPDKAHSQVKALIFNGQLYIVGEKQGVPDRHRVLGGLSNLYRAMMALPDPRVLPNIEFTMDANDKSQSMLADGLTRPGRTVWTWTRHVTDNDSFVMPDFDGWAFPDDTLGGYAPFRDRVMAIDKPFQEKIPQAFWRGSMGVAHELRQGLVDAAVGKPWSDVKALDGEHKIIAMHEHCNWQYIVHTEGNSWSGRLRYLQNCNSAVIVHNPLNWIAHYYPVMESEGSSQNYIPVRNDWTDLDEKMQYYLSHSDEAESIAAEGARVFRDRYLTPAAEACYWRKLVREYAKAQSWEPQLYKNVTNEDGTMQLKRRGVSWERFVFRPPKPLDYLSRKIENWNEIDFDD</sequence>
<dbReference type="InterPro" id="IPR051091">
    <property type="entry name" value="O-Glucosyltr/Glycosyltrsf_90"/>
</dbReference>
<proteinExistence type="predicted"/>
<dbReference type="Pfam" id="PF05686">
    <property type="entry name" value="Glyco_transf_90"/>
    <property type="match status" value="1"/>
</dbReference>
<dbReference type="PANTHER" id="PTHR12203:SF107">
    <property type="entry name" value="GLYCOSYL TRANSFERASE CAP10 DOMAIN-CONTAINING PROTEIN"/>
    <property type="match status" value="1"/>
</dbReference>
<dbReference type="InterPro" id="IPR006598">
    <property type="entry name" value="CAP10"/>
</dbReference>
<dbReference type="SMART" id="SM00672">
    <property type="entry name" value="CAP10"/>
    <property type="match status" value="1"/>
</dbReference>
<gene>
    <name evidence="2" type="ORF">EV356DRAFT_111718</name>
</gene>